<dbReference type="KEGG" id="ess:ATZ33_05175"/>
<feature type="transmembrane region" description="Helical" evidence="5">
    <location>
        <begin position="23"/>
        <end position="43"/>
    </location>
</feature>
<dbReference type="PANTHER" id="PTHR37306:SF1">
    <property type="entry name" value="COLICIN V PRODUCTION PROTEIN"/>
    <property type="match status" value="1"/>
</dbReference>
<evidence type="ECO:0000256" key="3">
    <source>
        <dbReference type="ARBA" id="ARBA00022989"/>
    </source>
</evidence>
<evidence type="ECO:0000256" key="4">
    <source>
        <dbReference type="ARBA" id="ARBA00023136"/>
    </source>
</evidence>
<dbReference type="AlphaFoldDB" id="A0A0S3K929"/>
<feature type="transmembrane region" description="Helical" evidence="5">
    <location>
        <begin position="79"/>
        <end position="112"/>
    </location>
</feature>
<evidence type="ECO:0000313" key="6">
    <source>
        <dbReference type="EMBL" id="ALS00780.1"/>
    </source>
</evidence>
<comment type="subcellular location">
    <subcellularLocation>
        <location evidence="1">Membrane</location>
        <topology evidence="1">Multi-pass membrane protein</topology>
    </subcellularLocation>
</comment>
<keyword evidence="3 5" id="KW-1133">Transmembrane helix</keyword>
<dbReference type="InterPro" id="IPR003825">
    <property type="entry name" value="Colicin-V_CvpA"/>
</dbReference>
<protein>
    <submittedName>
        <fullName evidence="7">Colicin V production family protein</fullName>
    </submittedName>
    <submittedName>
        <fullName evidence="6">Colicin V production protein CvpA</fullName>
    </submittedName>
</protein>
<keyword evidence="2 5" id="KW-0812">Transmembrane</keyword>
<accession>A0A0S3K929</accession>
<name>A0A0S3K929_9ENTE</name>
<dbReference type="Pfam" id="PF02674">
    <property type="entry name" value="Colicin_V"/>
    <property type="match status" value="1"/>
</dbReference>
<dbReference type="Proteomes" id="UP000183039">
    <property type="component" value="Unassembled WGS sequence"/>
</dbReference>
<proteinExistence type="predicted"/>
<keyword evidence="8" id="KW-1185">Reference proteome</keyword>
<reference evidence="7 9" key="1">
    <citation type="submission" date="2014-12" db="EMBL/GenBank/DDBJ databases">
        <title>Draft genome sequences of 29 type strains of Enterococci.</title>
        <authorList>
            <person name="Zhong Z."/>
            <person name="Sun Z."/>
            <person name="Liu W."/>
            <person name="Zhang W."/>
            <person name="Zhang H."/>
        </authorList>
    </citation>
    <scope>NUCLEOTIDE SEQUENCE [LARGE SCALE GENOMIC DNA]</scope>
    <source>
        <strain evidence="7 9">DSM 22801</strain>
    </source>
</reference>
<dbReference type="RefSeq" id="WP_071877301.1">
    <property type="nucleotide sequence ID" value="NZ_JXLC01000007.1"/>
</dbReference>
<organism evidence="7 9">
    <name type="scientific">Enterococcus silesiacus</name>
    <dbReference type="NCBI Taxonomy" id="332949"/>
    <lineage>
        <taxon>Bacteria</taxon>
        <taxon>Bacillati</taxon>
        <taxon>Bacillota</taxon>
        <taxon>Bacilli</taxon>
        <taxon>Lactobacillales</taxon>
        <taxon>Enterococcaceae</taxon>
        <taxon>Enterococcus</taxon>
    </lineage>
</organism>
<dbReference type="GO" id="GO:0016020">
    <property type="term" value="C:membrane"/>
    <property type="evidence" value="ECO:0007669"/>
    <property type="project" value="UniProtKB-SubCell"/>
</dbReference>
<evidence type="ECO:0000313" key="8">
    <source>
        <dbReference type="Proteomes" id="UP000065511"/>
    </source>
</evidence>
<evidence type="ECO:0000256" key="5">
    <source>
        <dbReference type="SAM" id="Phobius"/>
    </source>
</evidence>
<dbReference type="GO" id="GO:0009403">
    <property type="term" value="P:toxin biosynthetic process"/>
    <property type="evidence" value="ECO:0007669"/>
    <property type="project" value="InterPro"/>
</dbReference>
<evidence type="ECO:0000256" key="2">
    <source>
        <dbReference type="ARBA" id="ARBA00022692"/>
    </source>
</evidence>
<dbReference type="OrthoDB" id="1809613at2"/>
<dbReference type="Proteomes" id="UP000065511">
    <property type="component" value="Chromosome"/>
</dbReference>
<evidence type="ECO:0000256" key="1">
    <source>
        <dbReference type="ARBA" id="ARBA00004141"/>
    </source>
</evidence>
<reference evidence="6 8" key="2">
    <citation type="submission" date="2015-12" db="EMBL/GenBank/DDBJ databases">
        <authorList>
            <person name="Lauer A."/>
            <person name="Humrighouse B."/>
            <person name="Loparev V."/>
            <person name="Shewmaker P.L."/>
            <person name="Whitney A.M."/>
            <person name="McLaughlin R.W."/>
        </authorList>
    </citation>
    <scope>NUCLEOTIDE SEQUENCE [LARGE SCALE GENOMIC DNA]</scope>
    <source>
        <strain evidence="6 8">LMG 23085</strain>
    </source>
</reference>
<feature type="transmembrane region" description="Helical" evidence="5">
    <location>
        <begin position="118"/>
        <end position="143"/>
    </location>
</feature>
<evidence type="ECO:0000313" key="7">
    <source>
        <dbReference type="EMBL" id="OJG92281.1"/>
    </source>
</evidence>
<dbReference type="EMBL" id="JXLC01000007">
    <property type="protein sequence ID" value="OJG92281.1"/>
    <property type="molecule type" value="Genomic_DNA"/>
</dbReference>
<dbReference type="PANTHER" id="PTHR37306">
    <property type="entry name" value="COLICIN V PRODUCTION PROTEIN"/>
    <property type="match status" value="1"/>
</dbReference>
<sequence length="182" mass="20730">MLTLLILLLLAIGFYTGARRGLILQVLYTVGYFCTYFIARTYYKSLASHLELYIPYPSPTADTKLVFFNQELTLDLDQAFYGAIAFLLILIVGWLVVRFLAIFAHGLVFVPVLKQANWLAGGLISLIVMYIGIFLVLSTLSMLPVDAVQNQFKNSGFARYIIKDTPIFSKQIYHLWIEQMIK</sequence>
<keyword evidence="4 5" id="KW-0472">Membrane</keyword>
<evidence type="ECO:0000313" key="9">
    <source>
        <dbReference type="Proteomes" id="UP000183039"/>
    </source>
</evidence>
<dbReference type="EMBL" id="CP013614">
    <property type="protein sequence ID" value="ALS00780.1"/>
    <property type="molecule type" value="Genomic_DNA"/>
</dbReference>
<gene>
    <name evidence="6" type="ORF">ATZ33_05175</name>
    <name evidence="7" type="ORF">RV15_GL003383</name>
</gene>